<dbReference type="EMBL" id="BSSV01000002">
    <property type="protein sequence ID" value="GLX85062.1"/>
    <property type="molecule type" value="Genomic_DNA"/>
</dbReference>
<evidence type="ECO:0000256" key="2">
    <source>
        <dbReference type="SAM" id="MobiDB-lite"/>
    </source>
</evidence>
<proteinExistence type="predicted"/>
<feature type="coiled-coil region" evidence="1">
    <location>
        <begin position="219"/>
        <end position="246"/>
    </location>
</feature>
<feature type="region of interest" description="Disordered" evidence="2">
    <location>
        <begin position="316"/>
        <end position="351"/>
    </location>
</feature>
<organism evidence="3 4">
    <name type="scientific">Thalassotalea loyana</name>
    <dbReference type="NCBI Taxonomy" id="280483"/>
    <lineage>
        <taxon>Bacteria</taxon>
        <taxon>Pseudomonadati</taxon>
        <taxon>Pseudomonadota</taxon>
        <taxon>Gammaproteobacteria</taxon>
        <taxon>Alteromonadales</taxon>
        <taxon>Colwelliaceae</taxon>
        <taxon>Thalassotalea</taxon>
    </lineage>
</organism>
<name>A0ABQ6HAB0_9GAMM</name>
<protein>
    <recommendedName>
        <fullName evidence="5">Peptidase</fullName>
    </recommendedName>
</protein>
<dbReference type="Proteomes" id="UP001157134">
    <property type="component" value="Unassembled WGS sequence"/>
</dbReference>
<feature type="compositionally biased region" description="Low complexity" evidence="2">
    <location>
        <begin position="332"/>
        <end position="345"/>
    </location>
</feature>
<gene>
    <name evidence="3" type="ORF">tloyanaT_13140</name>
</gene>
<sequence length="375" mass="41425">MKKIHIFKPGTHTSANGSTIDFSEDKVKAIVDNYDPTIHEAPIVIGHPSDNIPAFGWIKALSFSDKGIHAEPHQLDPDFSEMVAQGKFKKVSASFYSPNSPNNPTPGSYSLRHVGFLGAQPPAVKGLEPLQFGEEDDELLIEFEESLESAWLKQDQAGLFRRLREFLIEKFSKEDADQVIPSYVVEGMENHAKTEIDNAHNKPNFSDPQQDPIMTEEEIKALQAENERLTNENQSFSEQIQGFTDRENALKAAERTQKVEKLVAQGRITPAQVPAVTSFMEALAGNDVSVDFGEGDNKTTAKGEEALNQFLASMPKQVDFSEQAPGEENEPAEMSAAQLAQQAQDYQEEQAEKGVTLTIDQAVQAVASGKYKTKE</sequence>
<evidence type="ECO:0000313" key="3">
    <source>
        <dbReference type="EMBL" id="GLX85062.1"/>
    </source>
</evidence>
<comment type="caution">
    <text evidence="3">The sequence shown here is derived from an EMBL/GenBank/DDBJ whole genome shotgun (WGS) entry which is preliminary data.</text>
</comment>
<keyword evidence="4" id="KW-1185">Reference proteome</keyword>
<evidence type="ECO:0008006" key="5">
    <source>
        <dbReference type="Google" id="ProtNLM"/>
    </source>
</evidence>
<evidence type="ECO:0000256" key="1">
    <source>
        <dbReference type="SAM" id="Coils"/>
    </source>
</evidence>
<keyword evidence="1" id="KW-0175">Coiled coil</keyword>
<accession>A0ABQ6HAB0</accession>
<reference evidence="3 4" key="1">
    <citation type="submission" date="2023-03" db="EMBL/GenBank/DDBJ databases">
        <title>Thalassotalea loyana LMG 22536T draft genome sequence.</title>
        <authorList>
            <person name="Sawabe T."/>
        </authorList>
    </citation>
    <scope>NUCLEOTIDE SEQUENCE [LARGE SCALE GENOMIC DNA]</scope>
    <source>
        <strain evidence="3 4">LMG 22536</strain>
    </source>
</reference>
<dbReference type="RefSeq" id="WP_284296809.1">
    <property type="nucleotide sequence ID" value="NZ_BSSV01000002.1"/>
</dbReference>
<evidence type="ECO:0000313" key="4">
    <source>
        <dbReference type="Proteomes" id="UP001157134"/>
    </source>
</evidence>